<dbReference type="Pfam" id="PF13424">
    <property type="entry name" value="TPR_12"/>
    <property type="match status" value="2"/>
</dbReference>
<name>A0A948RWT7_UNCEI</name>
<organism evidence="4 5">
    <name type="scientific">Eiseniibacteriota bacterium</name>
    <dbReference type="NCBI Taxonomy" id="2212470"/>
    <lineage>
        <taxon>Bacteria</taxon>
        <taxon>Candidatus Eiseniibacteriota</taxon>
    </lineage>
</organism>
<dbReference type="PANTHER" id="PTHR19860">
    <property type="entry name" value="DDB1- AND CUL4-ASSOCIATED FACTOR 12-RELATED"/>
    <property type="match status" value="1"/>
</dbReference>
<dbReference type="Gene3D" id="3.40.50.300">
    <property type="entry name" value="P-loop containing nucleotide triphosphate hydrolases"/>
    <property type="match status" value="1"/>
</dbReference>
<evidence type="ECO:0000259" key="3">
    <source>
        <dbReference type="Pfam" id="PF05729"/>
    </source>
</evidence>
<dbReference type="Proteomes" id="UP000777784">
    <property type="component" value="Unassembled WGS sequence"/>
</dbReference>
<feature type="coiled-coil region" evidence="2">
    <location>
        <begin position="1392"/>
        <end position="1419"/>
    </location>
</feature>
<dbReference type="InterPro" id="IPR027417">
    <property type="entry name" value="P-loop_NTPase"/>
</dbReference>
<evidence type="ECO:0000256" key="1">
    <source>
        <dbReference type="ARBA" id="ARBA00022737"/>
    </source>
</evidence>
<dbReference type="PANTHER" id="PTHR19860:SF40">
    <property type="entry name" value="WD40 REPEAT-CONTAINING PROTEIN"/>
    <property type="match status" value="1"/>
</dbReference>
<dbReference type="SUPFAM" id="SSF52540">
    <property type="entry name" value="P-loop containing nucleoside triphosphate hydrolases"/>
    <property type="match status" value="1"/>
</dbReference>
<dbReference type="SUPFAM" id="SSF48452">
    <property type="entry name" value="TPR-like"/>
    <property type="match status" value="4"/>
</dbReference>
<reference evidence="4" key="1">
    <citation type="submission" date="2021-05" db="EMBL/GenBank/DDBJ databases">
        <title>Energy efficiency and biological interactions define the core microbiome of deep oligotrophic groundwater.</title>
        <authorList>
            <person name="Mehrshad M."/>
            <person name="Lopez-Fernandez M."/>
            <person name="Bell E."/>
            <person name="Bernier-Latmani R."/>
            <person name="Bertilsson S."/>
            <person name="Dopson M."/>
        </authorList>
    </citation>
    <scope>NUCLEOTIDE SEQUENCE</scope>
    <source>
        <strain evidence="4">Modern_marine.mb.64</strain>
    </source>
</reference>
<dbReference type="Pfam" id="PF05729">
    <property type="entry name" value="NACHT"/>
    <property type="match status" value="1"/>
</dbReference>
<evidence type="ECO:0000313" key="5">
    <source>
        <dbReference type="Proteomes" id="UP000777784"/>
    </source>
</evidence>
<dbReference type="InterPro" id="IPR019734">
    <property type="entry name" value="TPR_rpt"/>
</dbReference>
<dbReference type="InterPro" id="IPR011990">
    <property type="entry name" value="TPR-like_helical_dom_sf"/>
</dbReference>
<sequence length="1556" mass="176133">MRDERDYLAKVTFPKLRKLCRQRNVEFIDVDLRWGVTDEQKAEGKVLPICLAEIERCRPYFIGLIGERYGWVPEKIGADLIEEQGWLEGCGQKSVTELEILHGVLKNPAMASHAFFYFRDPRKSREIERRIRAERGYRPEPESSSLKLAALKEKIETSGLPVHRGYLNVEELDERVQRNLTRVINSLYPADARFDPLDQAAADHKAFAKRRLGFYIGREEYFAAIDAHIESESQPLVILGESGSGKSAFLANWAAKANENRNEQVFLLSHYIGSSPHSTDWATMLKRIMGEIKRLMGVAQDIPNDPAGLRAAFTNCLHKAAAKGRLILILDALNQLEDVDGAPDLIWLPPQIPANVRIILSTLPGRALDELERRHWPTLTIKGLDKDERRRFIRKFLRPYAKSLNPIQIDRIVEADQTRNPLFLRTLLEELRLFGKHEDLDGRIDYYLEAESAKRLYVKVLGRWEGDYEESCKGLVRQAMSCIWAARRGLSESELLDLLGPLQERRSGTSFFFGKFGFPKHKDMQTGTPLPAAYWAPLYLAAEESLILRSGLLDFAHDYLREAVGDVYLESDESRKAVHIRLADYFDNSEPGGRRIDELPWQLKSAREWKRLYGLLSDLDFFNAAWKTDPLEIKSHWAALESNSDFKMTVAYQPVLTDPARFRDFAWNVGRLFYDTGYLEQSLKLRDFNVTDSFQLKEYENMASALHNRASTLNSLGRREEAARSYEEAEKLYRKLEDSVGLAVSLNSQAVFFLEIGETEKAMNYLNEANSLYASIGDDLGQAQCMINQAEIHHQRGDLDKAIELFESAETLCRRHGDRLLLSTCAIGRASAYFDRGDRVEAFEQNRRAVPLARELGDKDRLISVLYTQGLIQLEQGKATEASGKFEEIELIGRDSGFIRGVIFGLLGKASVAEKLNDLKGALEYYREAESACRNTSSRDRLAEILSNQGLILQKLGEHLQSRKKYEESESISKQIDHRPNLATALRDQAIQLWKQGRLGEALAKSRESEELYNKMDHKQGMAISMDDQATILRDGGRVGEALTLMKSAEKLWRELDNKIGIAVCLGNQGLALQKLKDFDGAMKAHKEEEGIYREIDFLEGLQRSIGNQGVILETRGDLDGAMKCYKYQERIATQLRTMSEVMTSIGNQALIWDKRGNAGKALELLRQTETYFREHSELIDLQLALGNIGQILEEQGDSKGALERFREMEAICREAGHPEGLKKSLRCQADLYNDREDHEKALACAAELEKISAETNDDIALVSSLSRQAHCFKRMGDPGKALETLKQEENICRNLEHGAATADCLYRQALLMVSAGDPSAALATLAPRRELEIDPGNEDVTLTILRLEIAILLNQEGLDGAQAALGEYDGIIQNLDDAEARVWSLGIHSLIEQKRGKMDEAQRILKEQRRLLEEHGLKSDLLANITAQVNIALDRQQTREALALHLDHEQVAREIGNNDQLKEGLKMQICILMDLDELDKTWEKRIECEALCRESSDEDGLALCTLIKAATLEHRGEQAAAEAACREGLEGARCLPPERRDFIKGKLNEILRRVT</sequence>
<dbReference type="GO" id="GO:0080008">
    <property type="term" value="C:Cul4-RING E3 ubiquitin ligase complex"/>
    <property type="evidence" value="ECO:0007669"/>
    <property type="project" value="TreeGrafter"/>
</dbReference>
<accession>A0A948RWT7</accession>
<feature type="domain" description="NACHT" evidence="3">
    <location>
        <begin position="235"/>
        <end position="398"/>
    </location>
</feature>
<dbReference type="SMART" id="SM00028">
    <property type="entry name" value="TPR"/>
    <property type="match status" value="13"/>
</dbReference>
<evidence type="ECO:0000313" key="4">
    <source>
        <dbReference type="EMBL" id="MBU2691941.1"/>
    </source>
</evidence>
<dbReference type="InterPro" id="IPR007111">
    <property type="entry name" value="NACHT_NTPase"/>
</dbReference>
<dbReference type="EMBL" id="JAHJDP010000077">
    <property type="protein sequence ID" value="MBU2691941.1"/>
    <property type="molecule type" value="Genomic_DNA"/>
</dbReference>
<proteinExistence type="predicted"/>
<protein>
    <submittedName>
        <fullName evidence="4">Tetratricopeptide repeat protein</fullName>
    </submittedName>
</protein>
<gene>
    <name evidence="4" type="ORF">KJ970_13560</name>
</gene>
<keyword evidence="1" id="KW-0677">Repeat</keyword>
<comment type="caution">
    <text evidence="4">The sequence shown here is derived from an EMBL/GenBank/DDBJ whole genome shotgun (WGS) entry which is preliminary data.</text>
</comment>
<dbReference type="Gene3D" id="1.25.40.10">
    <property type="entry name" value="Tetratricopeptide repeat domain"/>
    <property type="match status" value="3"/>
</dbReference>
<dbReference type="InterPro" id="IPR051191">
    <property type="entry name" value="DCAF12"/>
</dbReference>
<evidence type="ECO:0000256" key="2">
    <source>
        <dbReference type="SAM" id="Coils"/>
    </source>
</evidence>
<keyword evidence="2" id="KW-0175">Coiled coil</keyword>